<evidence type="ECO:0000313" key="1">
    <source>
        <dbReference type="EMBL" id="MDT0642086.1"/>
    </source>
</evidence>
<organism evidence="1 2">
    <name type="scientific">Autumnicola tepida</name>
    <dbReference type="NCBI Taxonomy" id="3075595"/>
    <lineage>
        <taxon>Bacteria</taxon>
        <taxon>Pseudomonadati</taxon>
        <taxon>Bacteroidota</taxon>
        <taxon>Flavobacteriia</taxon>
        <taxon>Flavobacteriales</taxon>
        <taxon>Flavobacteriaceae</taxon>
        <taxon>Autumnicola</taxon>
    </lineage>
</organism>
<dbReference type="RefSeq" id="WP_311533756.1">
    <property type="nucleotide sequence ID" value="NZ_JAVRHQ010000003.1"/>
</dbReference>
<reference evidence="1 2" key="1">
    <citation type="submission" date="2023-09" db="EMBL/GenBank/DDBJ databases">
        <authorList>
            <person name="Rey-Velasco X."/>
        </authorList>
    </citation>
    <scope>NUCLEOTIDE SEQUENCE [LARGE SCALE GENOMIC DNA]</scope>
    <source>
        <strain evidence="1 2">F363</strain>
    </source>
</reference>
<sequence>MMKSILILLLALPSIFYAQIVVNNDPFPRRIQEEFHSNGTLKLQKRFQCEDFSELERCNVTEYREYYDNNQLSLLLRLEDSKLHGQIVAYWKNGNLKRKDLYKKGNLVEGKIWDQNGKEIEYSKFKITPNHIRTPSNRKES</sequence>
<gene>
    <name evidence="1" type="ORF">RM553_04505</name>
</gene>
<proteinExistence type="predicted"/>
<protein>
    <recommendedName>
        <fullName evidence="3">Toxin-antitoxin system YwqK family antitoxin</fullName>
    </recommendedName>
</protein>
<dbReference type="Gene3D" id="3.90.930.1">
    <property type="match status" value="1"/>
</dbReference>
<accession>A0ABU3C6W4</accession>
<evidence type="ECO:0008006" key="3">
    <source>
        <dbReference type="Google" id="ProtNLM"/>
    </source>
</evidence>
<dbReference type="EMBL" id="JAVRHQ010000003">
    <property type="protein sequence ID" value="MDT0642086.1"/>
    <property type="molecule type" value="Genomic_DNA"/>
</dbReference>
<dbReference type="Proteomes" id="UP001262889">
    <property type="component" value="Unassembled WGS sequence"/>
</dbReference>
<keyword evidence="2" id="KW-1185">Reference proteome</keyword>
<evidence type="ECO:0000313" key="2">
    <source>
        <dbReference type="Proteomes" id="UP001262889"/>
    </source>
</evidence>
<comment type="caution">
    <text evidence="1">The sequence shown here is derived from an EMBL/GenBank/DDBJ whole genome shotgun (WGS) entry which is preliminary data.</text>
</comment>
<name>A0ABU3C6W4_9FLAO</name>
<dbReference type="SUPFAM" id="SSF82185">
    <property type="entry name" value="Histone H3 K4-specific methyltransferase SET7/9 N-terminal domain"/>
    <property type="match status" value="1"/>
</dbReference>